<evidence type="ECO:0000313" key="1">
    <source>
        <dbReference type="EMBL" id="SMP18865.1"/>
    </source>
</evidence>
<dbReference type="Proteomes" id="UP001157961">
    <property type="component" value="Unassembled WGS sequence"/>
</dbReference>
<reference evidence="1 2" key="1">
    <citation type="submission" date="2017-05" db="EMBL/GenBank/DDBJ databases">
        <authorList>
            <person name="Varghese N."/>
            <person name="Submissions S."/>
        </authorList>
    </citation>
    <scope>NUCLEOTIDE SEQUENCE [LARGE SCALE GENOMIC DNA]</scope>
    <source>
        <strain evidence="1 2">DSM 29734</strain>
    </source>
</reference>
<dbReference type="Pfam" id="PF10604">
    <property type="entry name" value="Polyketide_cyc2"/>
    <property type="match status" value="1"/>
</dbReference>
<name>A0ABY1NV17_9RHOB</name>
<gene>
    <name evidence="1" type="ORF">SAMN06265373_103344</name>
</gene>
<dbReference type="SUPFAM" id="SSF55961">
    <property type="entry name" value="Bet v1-like"/>
    <property type="match status" value="1"/>
</dbReference>
<organism evidence="1 2">
    <name type="scientific">Shimia sagamensis</name>
    <dbReference type="NCBI Taxonomy" id="1566352"/>
    <lineage>
        <taxon>Bacteria</taxon>
        <taxon>Pseudomonadati</taxon>
        <taxon>Pseudomonadota</taxon>
        <taxon>Alphaproteobacteria</taxon>
        <taxon>Rhodobacterales</taxon>
        <taxon>Roseobacteraceae</taxon>
    </lineage>
</organism>
<dbReference type="Gene3D" id="3.30.530.20">
    <property type="match status" value="1"/>
</dbReference>
<dbReference type="CDD" id="cd07821">
    <property type="entry name" value="PYR_PYL_RCAR_like"/>
    <property type="match status" value="1"/>
</dbReference>
<comment type="caution">
    <text evidence="1">The sequence shown here is derived from an EMBL/GenBank/DDBJ whole genome shotgun (WGS) entry which is preliminary data.</text>
</comment>
<proteinExistence type="predicted"/>
<dbReference type="EMBL" id="FXTY01000003">
    <property type="protein sequence ID" value="SMP18865.1"/>
    <property type="molecule type" value="Genomic_DNA"/>
</dbReference>
<dbReference type="InterPro" id="IPR023393">
    <property type="entry name" value="START-like_dom_sf"/>
</dbReference>
<dbReference type="RefSeq" id="WP_283425784.1">
    <property type="nucleotide sequence ID" value="NZ_FXTY01000003.1"/>
</dbReference>
<sequence>MMHVESSHIINAAPATVWAALSDYMSIDVIAPEVVKVDVLSTNTTGLGAKRRCHFPNGTSLVEEAVTWTEGRGYRADMQEMGKIPFKTAQAEIRLTPTSDGKTHVHWCIDYQPKFGPLGWLMGATLMKPQLRKVLNGNLQGLEDHVAGHASAVPQPA</sequence>
<keyword evidence="2" id="KW-1185">Reference proteome</keyword>
<dbReference type="InterPro" id="IPR019587">
    <property type="entry name" value="Polyketide_cyclase/dehydratase"/>
</dbReference>
<accession>A0ABY1NV17</accession>
<protein>
    <submittedName>
        <fullName evidence="1">Carbon monoxide dehydrogenase subunit G</fullName>
    </submittedName>
</protein>
<evidence type="ECO:0000313" key="2">
    <source>
        <dbReference type="Proteomes" id="UP001157961"/>
    </source>
</evidence>